<organism evidence="1 2">
    <name type="scientific">Breznakiella homolactica</name>
    <dbReference type="NCBI Taxonomy" id="2798577"/>
    <lineage>
        <taxon>Bacteria</taxon>
        <taxon>Pseudomonadati</taxon>
        <taxon>Spirochaetota</taxon>
        <taxon>Spirochaetia</taxon>
        <taxon>Spirochaetales</taxon>
        <taxon>Breznakiellaceae</taxon>
        <taxon>Breznakiella</taxon>
    </lineage>
</organism>
<accession>A0A7T7XRG2</accession>
<dbReference type="EMBL" id="CP067089">
    <property type="protein sequence ID" value="QQO11125.1"/>
    <property type="molecule type" value="Genomic_DNA"/>
</dbReference>
<evidence type="ECO:0000313" key="2">
    <source>
        <dbReference type="Proteomes" id="UP000595917"/>
    </source>
</evidence>
<dbReference type="AlphaFoldDB" id="A0A7T7XRG2"/>
<dbReference type="KEGG" id="bhc:JFL75_09470"/>
<dbReference type="Proteomes" id="UP000595917">
    <property type="component" value="Chromosome"/>
</dbReference>
<name>A0A7T7XRG2_9SPIR</name>
<dbReference type="RefSeq" id="WP_215628434.1">
    <property type="nucleotide sequence ID" value="NZ_CP067089.2"/>
</dbReference>
<proteinExistence type="predicted"/>
<gene>
    <name evidence="1" type="ORF">JFL75_09470</name>
</gene>
<reference evidence="1" key="1">
    <citation type="submission" date="2021-01" db="EMBL/GenBank/DDBJ databases">
        <title>Description of Breznakiella homolactica.</title>
        <authorList>
            <person name="Song Y."/>
            <person name="Brune A."/>
        </authorList>
    </citation>
    <scope>NUCLEOTIDE SEQUENCE</scope>
    <source>
        <strain evidence="1">RmG30</strain>
    </source>
</reference>
<keyword evidence="2" id="KW-1185">Reference proteome</keyword>
<evidence type="ECO:0000313" key="1">
    <source>
        <dbReference type="EMBL" id="QQO11125.1"/>
    </source>
</evidence>
<sequence length="45" mass="4633">MMAARRPAASKAVLYDRPGVAIAARVLSGLTGPVLPCHAGCSPWL</sequence>
<protein>
    <submittedName>
        <fullName evidence="1">Uncharacterized protein</fullName>
    </submittedName>
</protein>